<accession>A0A7S3NQY7</accession>
<dbReference type="EMBL" id="HBIJ01022113">
    <property type="protein sequence ID" value="CAE0373606.1"/>
    <property type="molecule type" value="Transcribed_RNA"/>
</dbReference>
<reference evidence="2" key="1">
    <citation type="submission" date="2021-01" db="EMBL/GenBank/DDBJ databases">
        <authorList>
            <person name="Corre E."/>
            <person name="Pelletier E."/>
            <person name="Niang G."/>
            <person name="Scheremetjew M."/>
            <person name="Finn R."/>
            <person name="Kale V."/>
            <person name="Holt S."/>
            <person name="Cochrane G."/>
            <person name="Meng A."/>
            <person name="Brown T."/>
            <person name="Cohen L."/>
        </authorList>
    </citation>
    <scope>NUCLEOTIDE SEQUENCE</scope>
    <source>
        <strain evidence="2">CCMP1510</strain>
    </source>
</reference>
<feature type="domain" description="ACT" evidence="1">
    <location>
        <begin position="157"/>
        <end position="238"/>
    </location>
</feature>
<gene>
    <name evidence="2" type="ORF">ALAG00032_LOCUS14407</name>
</gene>
<proteinExistence type="predicted"/>
<evidence type="ECO:0000313" key="2">
    <source>
        <dbReference type="EMBL" id="CAE0373606.1"/>
    </source>
</evidence>
<name>A0A7S3NQY7_9STRA</name>
<dbReference type="Gene3D" id="3.30.70.260">
    <property type="match status" value="1"/>
</dbReference>
<sequence>MLCSFLKSSSPSSYLSVNGTTPRLGIQRYLGYQIAKMSEGTARDSRVSFMPPGSVPQFFVRIEGKHHTGVLKDISKSISQAKASIASLQKISFGSKFVALMHLWIPPTELESRHELIKNLELTLGPDANCLIEAIDKASQERYINTNHEEKKYQESRLRITCNDEPGIIFLITDLLTAQGCVIGKVEANTSLHTASEKNILKFNLDAIVRVDSNKIEAIQRELKLITELNHGLSILFEANAVSAHINLVDCA</sequence>
<evidence type="ECO:0000259" key="1">
    <source>
        <dbReference type="PROSITE" id="PS51671"/>
    </source>
</evidence>
<dbReference type="AlphaFoldDB" id="A0A7S3NQY7"/>
<organism evidence="2">
    <name type="scientific">Aureoumbra lagunensis</name>
    <dbReference type="NCBI Taxonomy" id="44058"/>
    <lineage>
        <taxon>Eukaryota</taxon>
        <taxon>Sar</taxon>
        <taxon>Stramenopiles</taxon>
        <taxon>Ochrophyta</taxon>
        <taxon>Pelagophyceae</taxon>
        <taxon>Pelagomonadales</taxon>
        <taxon>Aureoumbra</taxon>
    </lineage>
</organism>
<protein>
    <recommendedName>
        <fullName evidence="1">ACT domain-containing protein</fullName>
    </recommendedName>
</protein>
<dbReference type="InterPro" id="IPR002912">
    <property type="entry name" value="ACT_dom"/>
</dbReference>
<dbReference type="PROSITE" id="PS51671">
    <property type="entry name" value="ACT"/>
    <property type="match status" value="1"/>
</dbReference>